<evidence type="ECO:0000313" key="2">
    <source>
        <dbReference type="EMBL" id="NEF40623.1"/>
    </source>
</evidence>
<dbReference type="RefSeq" id="WP_164055069.1">
    <property type="nucleotide sequence ID" value="NZ_JAAGRA010000032.1"/>
</dbReference>
<protein>
    <recommendedName>
        <fullName evidence="3">Phage protein</fullName>
    </recommendedName>
</protein>
<proteinExistence type="predicted"/>
<comment type="caution">
    <text evidence="2">The sequence shown here is derived from an EMBL/GenBank/DDBJ whole genome shotgun (WGS) entry which is preliminary data.</text>
</comment>
<gene>
    <name evidence="2" type="ORF">G0004_09145</name>
</gene>
<organism evidence="2">
    <name type="scientific">Staphylococcus aureus</name>
    <dbReference type="NCBI Taxonomy" id="1280"/>
    <lineage>
        <taxon>Bacteria</taxon>
        <taxon>Bacillati</taxon>
        <taxon>Bacillota</taxon>
        <taxon>Bacilli</taxon>
        <taxon>Bacillales</taxon>
        <taxon>Staphylococcaceae</taxon>
        <taxon>Staphylococcus</taxon>
    </lineage>
</organism>
<reference evidence="2" key="1">
    <citation type="journal article" date="2020" name="Antimicrob. Agents Chemother.">
        <title>Novel insights into the classification of staphylococcal beta-lactamases in relation to the cefazolin inoculum effect.</title>
        <authorList>
            <person name="Carvajal L.P."/>
            <person name="Rincon S."/>
            <person name="Echeverri A."/>
            <person name="Porras J."/>
            <person name="Rios R."/>
            <person name="Ordonez K."/>
            <person name="Seas C."/>
            <person name="Gomez-Villegas S."/>
            <person name="Diaz L."/>
            <person name="Arias C.A."/>
            <person name="Reyes J."/>
        </authorList>
    </citation>
    <scope>NUCLEOTIDE SEQUENCE</scope>
    <source>
        <strain evidence="2">5420</strain>
    </source>
</reference>
<keyword evidence="1" id="KW-0472">Membrane</keyword>
<keyword evidence="1" id="KW-0812">Transmembrane</keyword>
<dbReference type="AlphaFoldDB" id="A0A6B3ILX8"/>
<dbReference type="EMBL" id="JAAGRA010000032">
    <property type="protein sequence ID" value="NEF40623.1"/>
    <property type="molecule type" value="Genomic_DNA"/>
</dbReference>
<keyword evidence="1" id="KW-1133">Transmembrane helix</keyword>
<sequence length="80" mass="9013">MSITILLLIVLGYMIFDILIGGYLKANNANRADMYKWGAIIILAITLGFADAYNKMATLVLLLAISFVEKLKRVQRSYKK</sequence>
<accession>A0A6B3ILX8</accession>
<evidence type="ECO:0008006" key="3">
    <source>
        <dbReference type="Google" id="ProtNLM"/>
    </source>
</evidence>
<evidence type="ECO:0000256" key="1">
    <source>
        <dbReference type="SAM" id="Phobius"/>
    </source>
</evidence>
<name>A0A6B3ILX8_STAAU</name>
<feature type="transmembrane region" description="Helical" evidence="1">
    <location>
        <begin position="6"/>
        <end position="24"/>
    </location>
</feature>
<feature type="transmembrane region" description="Helical" evidence="1">
    <location>
        <begin position="56"/>
        <end position="71"/>
    </location>
</feature>